<comment type="caution">
    <text evidence="6">The sequence shown here is derived from an EMBL/GenBank/DDBJ whole genome shotgun (WGS) entry which is preliminary data.</text>
</comment>
<evidence type="ECO:0000256" key="1">
    <source>
        <dbReference type="ARBA" id="ARBA00022737"/>
    </source>
</evidence>
<dbReference type="PROSITE" id="PS50297">
    <property type="entry name" value="ANK_REP_REGION"/>
    <property type="match status" value="11"/>
</dbReference>
<feature type="repeat" description="ANK" evidence="3">
    <location>
        <begin position="223"/>
        <end position="255"/>
    </location>
</feature>
<dbReference type="EMBL" id="CAJPWZ010001022">
    <property type="protein sequence ID" value="CAG2205353.1"/>
    <property type="molecule type" value="Genomic_DNA"/>
</dbReference>
<dbReference type="PANTHER" id="PTHR24126:SF14">
    <property type="entry name" value="ANK_REP_REGION DOMAIN-CONTAINING PROTEIN"/>
    <property type="match status" value="1"/>
</dbReference>
<feature type="repeat" description="ANK" evidence="3">
    <location>
        <begin position="256"/>
        <end position="288"/>
    </location>
</feature>
<dbReference type="InterPro" id="IPR036388">
    <property type="entry name" value="WH-like_DNA-bd_sf"/>
</dbReference>
<dbReference type="Gene3D" id="1.25.40.20">
    <property type="entry name" value="Ankyrin repeat-containing domain"/>
    <property type="match status" value="5"/>
</dbReference>
<feature type="repeat" description="ANK" evidence="3">
    <location>
        <begin position="322"/>
        <end position="354"/>
    </location>
</feature>
<feature type="domain" description="COR" evidence="5">
    <location>
        <begin position="906"/>
        <end position="1039"/>
    </location>
</feature>
<feature type="repeat" description="ANK" evidence="3">
    <location>
        <begin position="454"/>
        <end position="486"/>
    </location>
</feature>
<dbReference type="InterPro" id="IPR032171">
    <property type="entry name" value="COR-A"/>
</dbReference>
<feature type="repeat" description="ANK" evidence="3">
    <location>
        <begin position="355"/>
        <end position="387"/>
    </location>
</feature>
<keyword evidence="7" id="KW-1185">Reference proteome</keyword>
<dbReference type="InterPro" id="IPR002110">
    <property type="entry name" value="Ankyrin_rpt"/>
</dbReference>
<accession>A0A8S3REF9</accession>
<dbReference type="SUPFAM" id="SSF52540">
    <property type="entry name" value="P-loop containing nucleoside triphosphate hydrolases"/>
    <property type="match status" value="1"/>
</dbReference>
<evidence type="ECO:0000256" key="2">
    <source>
        <dbReference type="ARBA" id="ARBA00023043"/>
    </source>
</evidence>
<evidence type="ECO:0000256" key="4">
    <source>
        <dbReference type="SAM" id="MobiDB-lite"/>
    </source>
</evidence>
<dbReference type="InterPro" id="IPR036770">
    <property type="entry name" value="Ankyrin_rpt-contain_sf"/>
</dbReference>
<dbReference type="Gene3D" id="3.40.50.300">
    <property type="entry name" value="P-loop containing nucleotide triphosphate hydrolases"/>
    <property type="match status" value="1"/>
</dbReference>
<dbReference type="InterPro" id="IPR027417">
    <property type="entry name" value="P-loop_NTPase"/>
</dbReference>
<dbReference type="Pfam" id="PF13637">
    <property type="entry name" value="Ank_4"/>
    <property type="match status" value="1"/>
</dbReference>
<dbReference type="Gene3D" id="1.10.10.10">
    <property type="entry name" value="Winged helix-like DNA-binding domain superfamily/Winged helix DNA-binding domain"/>
    <property type="match status" value="1"/>
</dbReference>
<feature type="region of interest" description="Disordered" evidence="4">
    <location>
        <begin position="665"/>
        <end position="697"/>
    </location>
</feature>
<evidence type="ECO:0000259" key="5">
    <source>
        <dbReference type="Pfam" id="PF16095"/>
    </source>
</evidence>
<feature type="compositionally biased region" description="Basic and acidic residues" evidence="4">
    <location>
        <begin position="671"/>
        <end position="686"/>
    </location>
</feature>
<keyword evidence="2 3" id="KW-0040">ANK repeat</keyword>
<organism evidence="6 7">
    <name type="scientific">Mytilus edulis</name>
    <name type="common">Blue mussel</name>
    <dbReference type="NCBI Taxonomy" id="6550"/>
    <lineage>
        <taxon>Eukaryota</taxon>
        <taxon>Metazoa</taxon>
        <taxon>Spiralia</taxon>
        <taxon>Lophotrochozoa</taxon>
        <taxon>Mollusca</taxon>
        <taxon>Bivalvia</taxon>
        <taxon>Autobranchia</taxon>
        <taxon>Pteriomorphia</taxon>
        <taxon>Mytilida</taxon>
        <taxon>Mytiloidea</taxon>
        <taxon>Mytilidae</taxon>
        <taxon>Mytilinae</taxon>
        <taxon>Mytilus</taxon>
    </lineage>
</organism>
<dbReference type="SUPFAM" id="SSF48403">
    <property type="entry name" value="Ankyrin repeat"/>
    <property type="match status" value="2"/>
</dbReference>
<keyword evidence="1" id="KW-0677">Repeat</keyword>
<reference evidence="6" key="1">
    <citation type="submission" date="2021-03" db="EMBL/GenBank/DDBJ databases">
        <authorList>
            <person name="Bekaert M."/>
        </authorList>
    </citation>
    <scope>NUCLEOTIDE SEQUENCE</scope>
</reference>
<feature type="repeat" description="ANK" evidence="3">
    <location>
        <begin position="190"/>
        <end position="222"/>
    </location>
</feature>
<feature type="repeat" description="ANK" evidence="3">
    <location>
        <begin position="388"/>
        <end position="420"/>
    </location>
</feature>
<sequence>MSSAKRNKQIGEDLLKAAKKGFRNKIERYLKRGANINYQNRNGKTALHLAASVSYGNTDSVQLLIDGGIDLNLQDKDGLTALNHAIDKGNKDILFLLIDNGIDINIQDVSTAKEMKTKSHSCDDVIVAIFNLGNYQSVGYSYGVFHGTWLVKIDVQLLQNTWFKGFMSVEAGRNYQLIMTTGSPPNLGLNGSTVLHHAVHIRNSDMFNLLIDNGFDINLQDNDGSTALHHAVHKRNLEMYDWLIWKGIDMDLQNKDGSTALHLAANCGNSKSVQLLIYHGIEVNLQDNNGKSALHLAALNGNTEIVKFLIDAGIDLNLQEQDGLTALQTASDTGFTDVVRMLIDSGTQINFRNKDGPILLFNAVSKGNTEMVHLLIQKGIDINFPDKNGETVLHHAVLNRKTEIIKMLIEAGIDLNAHGKDGLTALHTATYVRDTDIVHLLIDSGIKINFRNKVGSTALHDAAKGWNSDICHLLIDNGININLKDNAGNTVLHHAAERDELMVKYLLNRNDCNPNILNNEDYEKTLVPGLPVEVKKFDKRSAQVFSSLLEEESYPHFESRVMLVGEQGTGKTTIARYLVGKEATKIRLSTDGIELYNGLSFMDVENHYWFDGPQAFSMEELTVSRSLLQNKTPKERKRMEHDKTQISQTTKDKGNMSLSIGAEEASTNETTHTDIHNRDDSFDVGKRFRSPPTSQSKSSILVDDCKFSDDTYKGIEKKHTRTSFFAGKHWVLCRQLFWDFGGQDVFYSTHQTFLTYRAIYMIVLDGSRRLDDPCPTEQYLPGKSGSKTAKDYLLFWINTIVTYCKGSVEGYPKIMIVLTHKDKFEINEIAQRRNELFSEIKNMFEKTPLKQHLLIDDKIFVNAKNKNDPEMAKIKDIIINETECQPTWGEPLPKCFIPLELECASLIKRNIHLITLEQFQQINSQQPIRPLTESELKVFLKFQHSIGKVLYFDEHKLNDRIILSPTLLIDAFKSIVTDRRFCKGDTEREELWDVMGKTGMVSKKSIQTVWKKKKYLSFYENKDYLLDVMAYLDILVEPRRYNSDNTRIPAEFYYIASMVRAEDDSGYLQSVGFTHRSISIAFQSSSLMIPPALSFRFLSYCLYVWAVKSYGKTNKEMLFHRSGVFIIDPSLDMSITCKDDKIIARLVHATSSTLIMRGLASSIYECLTSALEKISQLYIRTSSDHTQTSDASFTARICCNSSDNPCFLSDNDRDNPDTVWTCPSHGIEHSIFTITAWIAEKNEEECKAGCPVTNEEFLKATPSDLHLRRLSLLYSSFEAQELAIYLGLPNSAVETILETEDPKTSSFEILRQCRNSKVVTFKDIREALEQIEKKSIHTLCKLVKGESIHFDMEPEKWDLVPTAEQIDRLAPLVGKNSLPFQIELGMDFHTWEQISYRQNERALVRLNRDILEEWRFQFCKMHSLKPTLRKIAHAFSNINKNIKIVENTLSDLF</sequence>
<feature type="repeat" description="ANK" evidence="3">
    <location>
        <begin position="289"/>
        <end position="321"/>
    </location>
</feature>
<proteinExistence type="predicted"/>
<name>A0A8S3REF9_MYTED</name>
<protein>
    <recommendedName>
        <fullName evidence="5">COR domain-containing protein</fullName>
    </recommendedName>
</protein>
<dbReference type="OrthoDB" id="10254947at2759"/>
<gene>
    <name evidence="6" type="ORF">MEDL_19820</name>
</gene>
<feature type="repeat" description="ANK" evidence="3">
    <location>
        <begin position="421"/>
        <end position="453"/>
    </location>
</feature>
<feature type="repeat" description="ANK" evidence="3">
    <location>
        <begin position="42"/>
        <end position="76"/>
    </location>
</feature>
<dbReference type="Proteomes" id="UP000683360">
    <property type="component" value="Unassembled WGS sequence"/>
</dbReference>
<dbReference type="Gene3D" id="3.30.70.1390">
    <property type="entry name" value="ROC domain from the Parkinson's disease-associated leucine-rich repeat kinase 2"/>
    <property type="match status" value="1"/>
</dbReference>
<dbReference type="PROSITE" id="PS50088">
    <property type="entry name" value="ANK_REPEAT"/>
    <property type="match status" value="11"/>
</dbReference>
<evidence type="ECO:0000313" key="6">
    <source>
        <dbReference type="EMBL" id="CAG2205353.1"/>
    </source>
</evidence>
<evidence type="ECO:0000313" key="7">
    <source>
        <dbReference type="Proteomes" id="UP000683360"/>
    </source>
</evidence>
<feature type="repeat" description="ANK" evidence="3">
    <location>
        <begin position="77"/>
        <end position="109"/>
    </location>
</feature>
<dbReference type="PRINTS" id="PR01415">
    <property type="entry name" value="ANKYRIN"/>
</dbReference>
<dbReference type="PANTHER" id="PTHR24126">
    <property type="entry name" value="ANKYRIN REPEAT, PH AND SEC7 DOMAIN CONTAINING PROTEIN SECG-RELATED"/>
    <property type="match status" value="1"/>
</dbReference>
<dbReference type="Pfam" id="PF12796">
    <property type="entry name" value="Ank_2"/>
    <property type="match status" value="4"/>
</dbReference>
<dbReference type="Pfam" id="PF16095">
    <property type="entry name" value="COR-A"/>
    <property type="match status" value="1"/>
</dbReference>
<dbReference type="SMART" id="SM00248">
    <property type="entry name" value="ANK"/>
    <property type="match status" value="12"/>
</dbReference>
<evidence type="ECO:0000256" key="3">
    <source>
        <dbReference type="PROSITE-ProRule" id="PRU00023"/>
    </source>
</evidence>